<dbReference type="EMBL" id="FOLG01000005">
    <property type="protein sequence ID" value="SFC50895.1"/>
    <property type="molecule type" value="Genomic_DNA"/>
</dbReference>
<gene>
    <name evidence="3" type="ORF">SAMN04488094_105228</name>
</gene>
<reference evidence="3 4" key="1">
    <citation type="submission" date="2016-10" db="EMBL/GenBank/DDBJ databases">
        <authorList>
            <person name="de Groot N.N."/>
        </authorList>
    </citation>
    <scope>NUCLEOTIDE SEQUENCE [LARGE SCALE GENOMIC DNA]</scope>
    <source>
        <strain evidence="3 4">DSM 19548</strain>
    </source>
</reference>
<dbReference type="RefSeq" id="WP_093360780.1">
    <property type="nucleotide sequence ID" value="NZ_FOLG01000005.1"/>
</dbReference>
<dbReference type="Gene3D" id="3.40.630.30">
    <property type="match status" value="1"/>
</dbReference>
<dbReference type="SUPFAM" id="SSF55729">
    <property type="entry name" value="Acyl-CoA N-acyltransferases (Nat)"/>
    <property type="match status" value="1"/>
</dbReference>
<feature type="domain" description="N-acetyltransferase" evidence="2">
    <location>
        <begin position="15"/>
        <end position="150"/>
    </location>
</feature>
<feature type="region of interest" description="Disordered" evidence="1">
    <location>
        <begin position="153"/>
        <end position="177"/>
    </location>
</feature>
<proteinExistence type="predicted"/>
<evidence type="ECO:0000313" key="3">
    <source>
        <dbReference type="EMBL" id="SFC50895.1"/>
    </source>
</evidence>
<evidence type="ECO:0000313" key="4">
    <source>
        <dbReference type="Proteomes" id="UP000198728"/>
    </source>
</evidence>
<evidence type="ECO:0000256" key="1">
    <source>
        <dbReference type="SAM" id="MobiDB-lite"/>
    </source>
</evidence>
<protein>
    <submittedName>
        <fullName evidence="3">Protein N-acetyltransferase, RimJ/RimL family</fullName>
    </submittedName>
</protein>
<dbReference type="InterPro" id="IPR000182">
    <property type="entry name" value="GNAT_dom"/>
</dbReference>
<sequence>MTRIVIDVPVLETDRLLLRAPCPADYPAYRAFLATERSRFTGGPLEERHAWRAFAAMIGHWTMQGFGMWTITLKGSDAPAGHAGLWYPGTWPEPEIGWTVYEGYEGKGIAFEAACAVRDHTFGPMGWTTAVSYIAAGNDRSVALARRLGAVPDASATRPPHAPDCHVFRHPQPGGTR</sequence>
<keyword evidence="3" id="KW-0808">Transferase</keyword>
<dbReference type="InterPro" id="IPR051531">
    <property type="entry name" value="N-acetyltransferase"/>
</dbReference>
<name>A0A1I1JR78_9RHOB</name>
<dbReference type="AlphaFoldDB" id="A0A1I1JR78"/>
<dbReference type="PANTHER" id="PTHR43792:SF1">
    <property type="entry name" value="N-ACETYLTRANSFERASE DOMAIN-CONTAINING PROTEIN"/>
    <property type="match status" value="1"/>
</dbReference>
<organism evidence="3 4">
    <name type="scientific">Tropicimonas isoalkanivorans</name>
    <dbReference type="NCBI Taxonomy" id="441112"/>
    <lineage>
        <taxon>Bacteria</taxon>
        <taxon>Pseudomonadati</taxon>
        <taxon>Pseudomonadota</taxon>
        <taxon>Alphaproteobacteria</taxon>
        <taxon>Rhodobacterales</taxon>
        <taxon>Roseobacteraceae</taxon>
        <taxon>Tropicimonas</taxon>
    </lineage>
</organism>
<dbReference type="PANTHER" id="PTHR43792">
    <property type="entry name" value="GNAT FAMILY, PUTATIVE (AFU_ORTHOLOGUE AFUA_3G00765)-RELATED-RELATED"/>
    <property type="match status" value="1"/>
</dbReference>
<dbReference type="Proteomes" id="UP000198728">
    <property type="component" value="Unassembled WGS sequence"/>
</dbReference>
<accession>A0A1I1JR78</accession>
<dbReference type="Pfam" id="PF13302">
    <property type="entry name" value="Acetyltransf_3"/>
    <property type="match status" value="1"/>
</dbReference>
<dbReference type="InterPro" id="IPR016181">
    <property type="entry name" value="Acyl_CoA_acyltransferase"/>
</dbReference>
<dbReference type="OrthoDB" id="6293260at2"/>
<dbReference type="STRING" id="441112.SAMN04488094_105228"/>
<dbReference type="GO" id="GO:0016747">
    <property type="term" value="F:acyltransferase activity, transferring groups other than amino-acyl groups"/>
    <property type="evidence" value="ECO:0007669"/>
    <property type="project" value="InterPro"/>
</dbReference>
<evidence type="ECO:0000259" key="2">
    <source>
        <dbReference type="Pfam" id="PF13302"/>
    </source>
</evidence>
<keyword evidence="4" id="KW-1185">Reference proteome</keyword>